<dbReference type="Proteomes" id="UP000474967">
    <property type="component" value="Unassembled WGS sequence"/>
</dbReference>
<name>A0A6L9XZU3_9MICO</name>
<gene>
    <name evidence="1" type="ORF">G3T36_11810</name>
</gene>
<dbReference type="AlphaFoldDB" id="A0A6L9XZU3"/>
<accession>A0A6L9XZU3</accession>
<reference evidence="1 2" key="1">
    <citation type="journal article" date="2014" name="J. Microbiol.">
        <title>Diaminobutyricibacter tongyongensis gen. nov., sp. nov. and Homoserinibacter gongjuensis gen. nov., sp. nov. belong to the family Microbacteriaceae.</title>
        <authorList>
            <person name="Kim S.J."/>
            <person name="Ahn J.H."/>
            <person name="Weon H.Y."/>
            <person name="Hamada M."/>
            <person name="Suzuki K."/>
            <person name="Kwon S.W."/>
        </authorList>
    </citation>
    <scope>NUCLEOTIDE SEQUENCE [LARGE SCALE GENOMIC DNA]</scope>
    <source>
        <strain evidence="1 2">NBRC 108724</strain>
    </source>
</reference>
<comment type="caution">
    <text evidence="1">The sequence shown here is derived from an EMBL/GenBank/DDBJ whole genome shotgun (WGS) entry which is preliminary data.</text>
</comment>
<keyword evidence="2" id="KW-1185">Reference proteome</keyword>
<dbReference type="EMBL" id="JAAGWY010000002">
    <property type="protein sequence ID" value="NEN06554.1"/>
    <property type="molecule type" value="Genomic_DNA"/>
</dbReference>
<sequence>MTVIPYSTTPSARATAPSILDRLLISAGTALADWGVRRATRHAVPDFGDQTAAFEARRETAARILPMLPR</sequence>
<proteinExistence type="predicted"/>
<organism evidence="1 2">
    <name type="scientific">Leifsonia tongyongensis</name>
    <dbReference type="NCBI Taxonomy" id="1268043"/>
    <lineage>
        <taxon>Bacteria</taxon>
        <taxon>Bacillati</taxon>
        <taxon>Actinomycetota</taxon>
        <taxon>Actinomycetes</taxon>
        <taxon>Micrococcales</taxon>
        <taxon>Microbacteriaceae</taxon>
        <taxon>Leifsonia</taxon>
    </lineage>
</organism>
<protein>
    <submittedName>
        <fullName evidence="1">Uncharacterized protein</fullName>
    </submittedName>
</protein>
<evidence type="ECO:0000313" key="2">
    <source>
        <dbReference type="Proteomes" id="UP000474967"/>
    </source>
</evidence>
<evidence type="ECO:0000313" key="1">
    <source>
        <dbReference type="EMBL" id="NEN06554.1"/>
    </source>
</evidence>
<dbReference type="RefSeq" id="WP_163289959.1">
    <property type="nucleotide sequence ID" value="NZ_JAAGWY010000002.1"/>
</dbReference>